<evidence type="ECO:0000313" key="6">
    <source>
        <dbReference type="Proteomes" id="UP000094296"/>
    </source>
</evidence>
<organism evidence="5 6">
    <name type="scientific">Desulfuribacillus alkaliarsenatis</name>
    <dbReference type="NCBI Taxonomy" id="766136"/>
    <lineage>
        <taxon>Bacteria</taxon>
        <taxon>Bacillati</taxon>
        <taxon>Bacillota</taxon>
        <taxon>Desulfuribacillia</taxon>
        <taxon>Desulfuribacillales</taxon>
        <taxon>Desulfuribacillaceae</taxon>
        <taxon>Desulfuribacillus</taxon>
    </lineage>
</organism>
<dbReference type="InterPro" id="IPR017900">
    <property type="entry name" value="4Fe4S_Fe_S_CS"/>
</dbReference>
<dbReference type="GO" id="GO:0046872">
    <property type="term" value="F:metal ion binding"/>
    <property type="evidence" value="ECO:0007669"/>
    <property type="project" value="UniProtKB-KW"/>
</dbReference>
<evidence type="ECO:0000256" key="1">
    <source>
        <dbReference type="ARBA" id="ARBA00022723"/>
    </source>
</evidence>
<feature type="domain" description="4Fe-4S ferredoxin-type" evidence="4">
    <location>
        <begin position="1"/>
        <end position="35"/>
    </location>
</feature>
<dbReference type="SUPFAM" id="SSF54862">
    <property type="entry name" value="4Fe-4S ferredoxins"/>
    <property type="match status" value="1"/>
</dbReference>
<dbReference type="PROSITE" id="PS00198">
    <property type="entry name" value="4FE4S_FER_1"/>
    <property type="match status" value="1"/>
</dbReference>
<dbReference type="RefSeq" id="WP_069642612.1">
    <property type="nucleotide sequence ID" value="NZ_MIJE01000006.1"/>
</dbReference>
<keyword evidence="3" id="KW-0411">Iron-sulfur</keyword>
<evidence type="ECO:0000313" key="5">
    <source>
        <dbReference type="EMBL" id="OEF97664.1"/>
    </source>
</evidence>
<dbReference type="Proteomes" id="UP000094296">
    <property type="component" value="Unassembled WGS sequence"/>
</dbReference>
<proteinExistence type="predicted"/>
<evidence type="ECO:0000259" key="4">
    <source>
        <dbReference type="PROSITE" id="PS51379"/>
    </source>
</evidence>
<dbReference type="OrthoDB" id="9804603at2"/>
<dbReference type="Pfam" id="PF13187">
    <property type="entry name" value="Fer4_9"/>
    <property type="match status" value="1"/>
</dbReference>
<dbReference type="EMBL" id="MIJE01000006">
    <property type="protein sequence ID" value="OEF97664.1"/>
    <property type="molecule type" value="Genomic_DNA"/>
</dbReference>
<dbReference type="Gene3D" id="3.30.70.20">
    <property type="match status" value="1"/>
</dbReference>
<keyword evidence="2" id="KW-0408">Iron</keyword>
<reference evidence="5 6" key="1">
    <citation type="submission" date="2016-09" db="EMBL/GenBank/DDBJ databases">
        <title>Draft genome sequence for the type strain of Desulfuribacillus alkaliarsenatis AHT28, an obligately anaerobic, sulfidogenic bacterium isolated from Russian soda lake sediments.</title>
        <authorList>
            <person name="Abin C.A."/>
            <person name="Hollibaugh J.T."/>
        </authorList>
    </citation>
    <scope>NUCLEOTIDE SEQUENCE [LARGE SCALE GENOMIC DNA]</scope>
    <source>
        <strain evidence="5 6">AHT28</strain>
    </source>
</reference>
<dbReference type="AlphaFoldDB" id="A0A1E5G3K0"/>
<accession>A0A1E5G3K0</accession>
<comment type="caution">
    <text evidence="5">The sequence shown here is derived from an EMBL/GenBank/DDBJ whole genome shotgun (WGS) entry which is preliminary data.</text>
</comment>
<dbReference type="InterPro" id="IPR017896">
    <property type="entry name" value="4Fe4S_Fe-S-bd"/>
</dbReference>
<gene>
    <name evidence="5" type="ORF">BHF68_14265</name>
</gene>
<protein>
    <recommendedName>
        <fullName evidence="4">4Fe-4S ferredoxin-type domain-containing protein</fullName>
    </recommendedName>
</protein>
<evidence type="ECO:0000256" key="2">
    <source>
        <dbReference type="ARBA" id="ARBA00023004"/>
    </source>
</evidence>
<feature type="domain" description="4Fe-4S ferredoxin-type" evidence="4">
    <location>
        <begin position="36"/>
        <end position="66"/>
    </location>
</feature>
<keyword evidence="1" id="KW-0479">Metal-binding</keyword>
<dbReference type="STRING" id="766136.BHF68_14265"/>
<dbReference type="PROSITE" id="PS51379">
    <property type="entry name" value="4FE4S_FER_2"/>
    <property type="match status" value="2"/>
</dbReference>
<keyword evidence="6" id="KW-1185">Reference proteome</keyword>
<dbReference type="GO" id="GO:0051536">
    <property type="term" value="F:iron-sulfur cluster binding"/>
    <property type="evidence" value="ECO:0007669"/>
    <property type="project" value="UniProtKB-KW"/>
</dbReference>
<sequence length="106" mass="11720">MTVKVNQNLCNGCNGIAESRCEAVCPGNLMTRDAEQLAYIRSSKDCWDCMACVKACPQQALQTKLPFQLAGYGSKLVPKSEKKQIHWTLTHPDGKVETFTIPTESI</sequence>
<evidence type="ECO:0000256" key="3">
    <source>
        <dbReference type="ARBA" id="ARBA00023014"/>
    </source>
</evidence>
<name>A0A1E5G3K0_9FIRM</name>